<dbReference type="KEGG" id="ddz:DSYM_02150"/>
<protein>
    <submittedName>
        <fullName evidence="3">Uncharacterized protein</fullName>
    </submittedName>
</protein>
<dbReference type="EMBL" id="AP021857">
    <property type="protein sequence ID" value="BBO19516.1"/>
    <property type="molecule type" value="Genomic_DNA"/>
</dbReference>
<keyword evidence="2" id="KW-0732">Signal</keyword>
<accession>A0A809RTI4</accession>
<evidence type="ECO:0000256" key="1">
    <source>
        <dbReference type="SAM" id="MobiDB-lite"/>
    </source>
</evidence>
<evidence type="ECO:0000313" key="4">
    <source>
        <dbReference type="Proteomes" id="UP000662914"/>
    </source>
</evidence>
<feature type="region of interest" description="Disordered" evidence="1">
    <location>
        <begin position="359"/>
        <end position="397"/>
    </location>
</feature>
<dbReference type="AlphaFoldDB" id="A0A809RTI4"/>
<name>A0A809RTI4_9PROT</name>
<feature type="signal peptide" evidence="2">
    <location>
        <begin position="1"/>
        <end position="22"/>
    </location>
</feature>
<proteinExistence type="predicted"/>
<sequence length="397" mass="41830">MAARTASVIVVALAASPLIALAQAKPPVAQFWADVATHSLSIPGMGDMDEGGMGMFGGFFGGTKNAGGAPGKWLDTALHTRNKPSGTLGSHAIPPALNMGSALPLVPVQVERDRGSEPGEMEKPKGRLLFYWGCSETVRPGQPRVVDFANASPDEYAKFMTGRFAPDRGAKAVAGRSVWPNEQDRKRVPANASMSGDHAVSGEGVPAGLKFAIGAGHDFMPKISMSAQGDPKGPVNVGWGDVNNARAYFLTAMGAKGEQEMVIWSSSEQPDPGWGLMDYLPPAQIERLLKEKVILPTSVQRCAIPSGIFAGVDGAMVRMIAYGPELNLAHPPRPANPKAPWNPEWAVRVRVKSTGMTMLGMGDEGGRGASRTQSGQEKEEAGGLPSPGNLLRGIFGR</sequence>
<evidence type="ECO:0000313" key="3">
    <source>
        <dbReference type="EMBL" id="BBO19516.1"/>
    </source>
</evidence>
<organism evidence="3 4">
    <name type="scientific">Candidatus Desulfobacillus denitrificans</name>
    <dbReference type="NCBI Taxonomy" id="2608985"/>
    <lineage>
        <taxon>Bacteria</taxon>
        <taxon>Pseudomonadati</taxon>
        <taxon>Pseudomonadota</taxon>
        <taxon>Betaproteobacteria</taxon>
        <taxon>Candidatus Desulfobacillus</taxon>
    </lineage>
</organism>
<gene>
    <name evidence="3" type="ORF">DSYM_02150</name>
</gene>
<dbReference type="Proteomes" id="UP000662914">
    <property type="component" value="Chromosome"/>
</dbReference>
<feature type="chain" id="PRO_5035143954" evidence="2">
    <location>
        <begin position="23"/>
        <end position="397"/>
    </location>
</feature>
<evidence type="ECO:0000256" key="2">
    <source>
        <dbReference type="SAM" id="SignalP"/>
    </source>
</evidence>
<reference evidence="3" key="1">
    <citation type="journal article" name="DNA Res.">
        <title>The physiological potential of anammox bacteria as revealed by their core genome structure.</title>
        <authorList>
            <person name="Okubo T."/>
            <person name="Toyoda A."/>
            <person name="Fukuhara K."/>
            <person name="Uchiyama I."/>
            <person name="Harigaya Y."/>
            <person name="Kuroiwa M."/>
            <person name="Suzuki T."/>
            <person name="Murakami Y."/>
            <person name="Suwa Y."/>
            <person name="Takami H."/>
        </authorList>
    </citation>
    <scope>NUCLEOTIDE SEQUENCE</scope>
    <source>
        <strain evidence="3">317325-3</strain>
    </source>
</reference>